<comment type="caution">
    <text evidence="2">The sequence shown here is derived from an EMBL/GenBank/DDBJ whole genome shotgun (WGS) entry which is preliminary data.</text>
</comment>
<accession>W7USN1</accession>
<name>W7USN1_RUMFL</name>
<protein>
    <recommendedName>
        <fullName evidence="1">N-acetyltransferase domain-containing protein</fullName>
    </recommendedName>
</protein>
<evidence type="ECO:0000313" key="2">
    <source>
        <dbReference type="EMBL" id="EWM54439.1"/>
    </source>
</evidence>
<evidence type="ECO:0000313" key="3">
    <source>
        <dbReference type="Proteomes" id="UP000019365"/>
    </source>
</evidence>
<dbReference type="GO" id="GO:0016747">
    <property type="term" value="F:acyltransferase activity, transferring groups other than amino-acyl groups"/>
    <property type="evidence" value="ECO:0007669"/>
    <property type="project" value="InterPro"/>
</dbReference>
<dbReference type="PATRIC" id="fig|1341157.4.peg.1110"/>
<dbReference type="RefSeq" id="WP_037297909.1">
    <property type="nucleotide sequence ID" value="NZ_ATAX01000016.1"/>
</dbReference>
<dbReference type="CDD" id="cd04301">
    <property type="entry name" value="NAT_SF"/>
    <property type="match status" value="1"/>
</dbReference>
<proteinExistence type="predicted"/>
<dbReference type="SUPFAM" id="SSF55729">
    <property type="entry name" value="Acyl-CoA N-acyltransferases (Nat)"/>
    <property type="match status" value="1"/>
</dbReference>
<dbReference type="PANTHER" id="PTHR39173">
    <property type="entry name" value="ACETYLTRANSFERASE"/>
    <property type="match status" value="1"/>
</dbReference>
<sequence length="165" mass="18914">MILKAANKKDAEEEFLFIRNIPCDENGYINTNYQIKREDFDDALDIIIANSEGRRLPEGYVPATTYYLWDNGIIIGEFQLRHHLCESLVNGSGHIGYYIAPQFRGKGCASTGLKLLLEEARRTVPEDEIYLHVFKSNPASLKVMLKNGGYIHHETDDSYFVRIKK</sequence>
<dbReference type="OrthoDB" id="9810615at2"/>
<organism evidence="2 3">
    <name type="scientific">Ruminococcus flavefaciens 007c</name>
    <dbReference type="NCBI Taxonomy" id="1341157"/>
    <lineage>
        <taxon>Bacteria</taxon>
        <taxon>Bacillati</taxon>
        <taxon>Bacillota</taxon>
        <taxon>Clostridia</taxon>
        <taxon>Eubacteriales</taxon>
        <taxon>Oscillospiraceae</taxon>
        <taxon>Ruminococcus</taxon>
    </lineage>
</organism>
<dbReference type="Pfam" id="PF13302">
    <property type="entry name" value="Acetyltransf_3"/>
    <property type="match status" value="1"/>
</dbReference>
<dbReference type="PROSITE" id="PS51186">
    <property type="entry name" value="GNAT"/>
    <property type="match status" value="1"/>
</dbReference>
<feature type="domain" description="N-acetyltransferase" evidence="1">
    <location>
        <begin position="19"/>
        <end position="165"/>
    </location>
</feature>
<evidence type="ECO:0000259" key="1">
    <source>
        <dbReference type="PROSITE" id="PS51186"/>
    </source>
</evidence>
<dbReference type="Proteomes" id="UP000019365">
    <property type="component" value="Unassembled WGS sequence"/>
</dbReference>
<gene>
    <name evidence="2" type="ORF">RF007C_12585</name>
</gene>
<keyword evidence="3" id="KW-1185">Reference proteome</keyword>
<reference evidence="2 3" key="1">
    <citation type="journal article" date="2014" name="PLoS ONE">
        <title>Rumen cellulosomics: divergent fiber-degrading strategies revealed by comparative genome-wide analysis of six ruminococcal strains.</title>
        <authorList>
            <person name="Dassa B."/>
            <person name="Borovok I."/>
            <person name="Ruimy-Israeli V."/>
            <person name="Lamed R."/>
            <person name="Flint H.J."/>
            <person name="Duncan S.H."/>
            <person name="Henrissat B."/>
            <person name="Coutinho P."/>
            <person name="Morrison M."/>
            <person name="Mosoni P."/>
            <person name="Yeoman C.J."/>
            <person name="White B.A."/>
            <person name="Bayer E.A."/>
        </authorList>
    </citation>
    <scope>NUCLEOTIDE SEQUENCE [LARGE SCALE GENOMIC DNA]</scope>
    <source>
        <strain evidence="2 3">007c</strain>
    </source>
</reference>
<dbReference type="InterPro" id="IPR000182">
    <property type="entry name" value="GNAT_dom"/>
</dbReference>
<dbReference type="Gene3D" id="3.40.630.30">
    <property type="match status" value="1"/>
</dbReference>
<dbReference type="eggNOG" id="COG3981">
    <property type="taxonomic scope" value="Bacteria"/>
</dbReference>
<dbReference type="PANTHER" id="PTHR39173:SF1">
    <property type="entry name" value="ACETYLTRANSFERASE"/>
    <property type="match status" value="1"/>
</dbReference>
<dbReference type="InterPro" id="IPR016181">
    <property type="entry name" value="Acyl_CoA_acyltransferase"/>
</dbReference>
<dbReference type="AlphaFoldDB" id="W7USN1"/>
<dbReference type="EMBL" id="ATAX01000016">
    <property type="protein sequence ID" value="EWM54439.1"/>
    <property type="molecule type" value="Genomic_DNA"/>
</dbReference>